<feature type="compositionally biased region" description="Basic and acidic residues" evidence="7">
    <location>
        <begin position="1274"/>
        <end position="1286"/>
    </location>
</feature>
<feature type="compositionally biased region" description="Polar residues" evidence="7">
    <location>
        <begin position="1481"/>
        <end position="1494"/>
    </location>
</feature>
<evidence type="ECO:0000313" key="10">
    <source>
        <dbReference type="Proteomes" id="UP001176961"/>
    </source>
</evidence>
<feature type="compositionally biased region" description="Basic and acidic residues" evidence="7">
    <location>
        <begin position="1167"/>
        <end position="1176"/>
    </location>
</feature>
<dbReference type="GO" id="GO:0035556">
    <property type="term" value="P:intracellular signal transduction"/>
    <property type="evidence" value="ECO:0007669"/>
    <property type="project" value="TreeGrafter"/>
</dbReference>
<feature type="compositionally biased region" description="Polar residues" evidence="7">
    <location>
        <begin position="841"/>
        <end position="855"/>
    </location>
</feature>
<feature type="compositionally biased region" description="Gly residues" evidence="7">
    <location>
        <begin position="262"/>
        <end position="274"/>
    </location>
</feature>
<feature type="compositionally biased region" description="Basic and acidic residues" evidence="7">
    <location>
        <begin position="148"/>
        <end position="158"/>
    </location>
</feature>
<feature type="domain" description="Protein kinase" evidence="8">
    <location>
        <begin position="292"/>
        <end position="543"/>
    </location>
</feature>
<organism evidence="9 10">
    <name type="scientific">Cylicocyclus nassatus</name>
    <name type="common">Nematode worm</name>
    <dbReference type="NCBI Taxonomy" id="53992"/>
    <lineage>
        <taxon>Eukaryota</taxon>
        <taxon>Metazoa</taxon>
        <taxon>Ecdysozoa</taxon>
        <taxon>Nematoda</taxon>
        <taxon>Chromadorea</taxon>
        <taxon>Rhabditida</taxon>
        <taxon>Rhabditina</taxon>
        <taxon>Rhabditomorpha</taxon>
        <taxon>Strongyloidea</taxon>
        <taxon>Strongylidae</taxon>
        <taxon>Cylicocyclus</taxon>
    </lineage>
</organism>
<feature type="compositionally biased region" description="Polar residues" evidence="7">
    <location>
        <begin position="934"/>
        <end position="946"/>
    </location>
</feature>
<protein>
    <recommendedName>
        <fullName evidence="8">Protein kinase domain-containing protein</fullName>
    </recommendedName>
</protein>
<dbReference type="PANTHER" id="PTHR24346:SF93">
    <property type="entry name" value="NUAK FAMILY SNF1-LIKE KINASE 1"/>
    <property type="match status" value="1"/>
</dbReference>
<feature type="compositionally biased region" description="Basic and acidic residues" evidence="7">
    <location>
        <begin position="1456"/>
        <end position="1467"/>
    </location>
</feature>
<dbReference type="GO" id="GO:0000226">
    <property type="term" value="P:microtubule cytoskeleton organization"/>
    <property type="evidence" value="ECO:0007669"/>
    <property type="project" value="TreeGrafter"/>
</dbReference>
<reference evidence="9" key="1">
    <citation type="submission" date="2023-07" db="EMBL/GenBank/DDBJ databases">
        <authorList>
            <consortium name="CYATHOMIX"/>
        </authorList>
    </citation>
    <scope>NUCLEOTIDE SEQUENCE</scope>
    <source>
        <strain evidence="9">N/A</strain>
    </source>
</reference>
<gene>
    <name evidence="9" type="ORF">CYNAS_LOCUS14728</name>
</gene>
<accession>A0AA36H2U3</accession>
<evidence type="ECO:0000256" key="5">
    <source>
        <dbReference type="ARBA" id="ARBA00022840"/>
    </source>
</evidence>
<feature type="compositionally biased region" description="Basic and acidic residues" evidence="7">
    <location>
        <begin position="709"/>
        <end position="736"/>
    </location>
</feature>
<keyword evidence="2" id="KW-0808">Transferase</keyword>
<feature type="region of interest" description="Disordered" evidence="7">
    <location>
        <begin position="1409"/>
        <end position="1443"/>
    </location>
</feature>
<feature type="compositionally biased region" description="Polar residues" evidence="7">
    <location>
        <begin position="1538"/>
        <end position="1548"/>
    </location>
</feature>
<feature type="region of interest" description="Disordered" evidence="7">
    <location>
        <begin position="1456"/>
        <end position="1504"/>
    </location>
</feature>
<dbReference type="InterPro" id="IPR011009">
    <property type="entry name" value="Kinase-like_dom_sf"/>
</dbReference>
<name>A0AA36H2U3_CYLNA</name>
<feature type="compositionally biased region" description="Low complexity" evidence="7">
    <location>
        <begin position="242"/>
        <end position="252"/>
    </location>
</feature>
<dbReference type="SMART" id="SM00220">
    <property type="entry name" value="S_TKc"/>
    <property type="match status" value="1"/>
</dbReference>
<evidence type="ECO:0000256" key="1">
    <source>
        <dbReference type="ARBA" id="ARBA00022527"/>
    </source>
</evidence>
<keyword evidence="10" id="KW-1185">Reference proteome</keyword>
<dbReference type="PROSITE" id="PS00108">
    <property type="entry name" value="PROTEIN_KINASE_ST"/>
    <property type="match status" value="1"/>
</dbReference>
<dbReference type="GO" id="GO:0050321">
    <property type="term" value="F:tau-protein kinase activity"/>
    <property type="evidence" value="ECO:0007669"/>
    <property type="project" value="TreeGrafter"/>
</dbReference>
<comment type="caution">
    <text evidence="9">The sequence shown here is derived from an EMBL/GenBank/DDBJ whole genome shotgun (WGS) entry which is preliminary data.</text>
</comment>
<evidence type="ECO:0000256" key="4">
    <source>
        <dbReference type="ARBA" id="ARBA00022777"/>
    </source>
</evidence>
<feature type="compositionally biased region" description="Basic and acidic residues" evidence="7">
    <location>
        <begin position="1122"/>
        <end position="1131"/>
    </location>
</feature>
<feature type="region of interest" description="Disordered" evidence="7">
    <location>
        <begin position="1526"/>
        <end position="1548"/>
    </location>
</feature>
<proteinExistence type="predicted"/>
<feature type="compositionally biased region" description="Acidic residues" evidence="7">
    <location>
        <begin position="950"/>
        <end position="972"/>
    </location>
</feature>
<feature type="compositionally biased region" description="Basic and acidic residues" evidence="7">
    <location>
        <begin position="130"/>
        <end position="139"/>
    </location>
</feature>
<dbReference type="Proteomes" id="UP001176961">
    <property type="component" value="Unassembled WGS sequence"/>
</dbReference>
<dbReference type="FunFam" id="3.30.200.20:FF:000042">
    <property type="entry name" value="Aurora kinase A"/>
    <property type="match status" value="1"/>
</dbReference>
<dbReference type="PROSITE" id="PS00107">
    <property type="entry name" value="PROTEIN_KINASE_ATP"/>
    <property type="match status" value="1"/>
</dbReference>
<feature type="compositionally biased region" description="Basic and acidic residues" evidence="7">
    <location>
        <begin position="1378"/>
        <end position="1387"/>
    </location>
</feature>
<evidence type="ECO:0000256" key="2">
    <source>
        <dbReference type="ARBA" id="ARBA00022679"/>
    </source>
</evidence>
<dbReference type="GO" id="GO:0005737">
    <property type="term" value="C:cytoplasm"/>
    <property type="evidence" value="ECO:0007669"/>
    <property type="project" value="TreeGrafter"/>
</dbReference>
<feature type="compositionally biased region" description="Basic and acidic residues" evidence="7">
    <location>
        <begin position="1561"/>
        <end position="1581"/>
    </location>
</feature>
<keyword evidence="5 6" id="KW-0067">ATP-binding</keyword>
<feature type="compositionally biased region" description="Polar residues" evidence="7">
    <location>
        <begin position="1668"/>
        <end position="1693"/>
    </location>
</feature>
<feature type="compositionally biased region" description="Polar residues" evidence="7">
    <location>
        <begin position="899"/>
        <end position="917"/>
    </location>
</feature>
<feature type="region of interest" description="Disordered" evidence="7">
    <location>
        <begin position="1561"/>
        <end position="1653"/>
    </location>
</feature>
<feature type="compositionally biased region" description="Polar residues" evidence="7">
    <location>
        <begin position="1250"/>
        <end position="1271"/>
    </location>
</feature>
<evidence type="ECO:0000256" key="3">
    <source>
        <dbReference type="ARBA" id="ARBA00022741"/>
    </source>
</evidence>
<feature type="binding site" evidence="6">
    <location>
        <position position="325"/>
    </location>
    <ligand>
        <name>ATP</name>
        <dbReference type="ChEBI" id="CHEBI:30616"/>
    </ligand>
</feature>
<evidence type="ECO:0000259" key="8">
    <source>
        <dbReference type="PROSITE" id="PS50011"/>
    </source>
</evidence>
<dbReference type="InterPro" id="IPR017441">
    <property type="entry name" value="Protein_kinase_ATP_BS"/>
</dbReference>
<feature type="region of interest" description="Disordered" evidence="7">
    <location>
        <begin position="1228"/>
        <end position="1292"/>
    </location>
</feature>
<feature type="region of interest" description="Disordered" evidence="7">
    <location>
        <begin position="1378"/>
        <end position="1397"/>
    </location>
</feature>
<dbReference type="Pfam" id="PF00069">
    <property type="entry name" value="Pkinase"/>
    <property type="match status" value="1"/>
</dbReference>
<evidence type="ECO:0000313" key="9">
    <source>
        <dbReference type="EMBL" id="CAJ0602745.1"/>
    </source>
</evidence>
<dbReference type="InterPro" id="IPR000719">
    <property type="entry name" value="Prot_kinase_dom"/>
</dbReference>
<feature type="compositionally biased region" description="Polar residues" evidence="7">
    <location>
        <begin position="223"/>
        <end position="233"/>
    </location>
</feature>
<feature type="compositionally biased region" description="Low complexity" evidence="7">
    <location>
        <begin position="1425"/>
        <end position="1436"/>
    </location>
</feature>
<feature type="compositionally biased region" description="Basic and acidic residues" evidence="7">
    <location>
        <begin position="169"/>
        <end position="197"/>
    </location>
</feature>
<feature type="region of interest" description="Disordered" evidence="7">
    <location>
        <begin position="1010"/>
        <end position="1055"/>
    </location>
</feature>
<dbReference type="InterPro" id="IPR008271">
    <property type="entry name" value="Ser/Thr_kinase_AS"/>
</dbReference>
<feature type="compositionally biased region" description="Polar residues" evidence="7">
    <location>
        <begin position="668"/>
        <end position="678"/>
    </location>
</feature>
<dbReference type="Gene3D" id="1.10.510.10">
    <property type="entry name" value="Transferase(Phosphotransferase) domain 1"/>
    <property type="match status" value="1"/>
</dbReference>
<feature type="compositionally biased region" description="Basic and acidic residues" evidence="7">
    <location>
        <begin position="623"/>
        <end position="665"/>
    </location>
</feature>
<feature type="region of interest" description="Disordered" evidence="7">
    <location>
        <begin position="130"/>
        <end position="288"/>
    </location>
</feature>
<keyword evidence="3 6" id="KW-0547">Nucleotide-binding</keyword>
<keyword evidence="4" id="KW-0418">Kinase</keyword>
<evidence type="ECO:0000256" key="7">
    <source>
        <dbReference type="SAM" id="MobiDB-lite"/>
    </source>
</evidence>
<dbReference type="SUPFAM" id="SSF56112">
    <property type="entry name" value="Protein kinase-like (PK-like)"/>
    <property type="match status" value="1"/>
</dbReference>
<dbReference type="CDD" id="cd14073">
    <property type="entry name" value="STKc_NUAK"/>
    <property type="match status" value="1"/>
</dbReference>
<feature type="region of interest" description="Disordered" evidence="7">
    <location>
        <begin position="1666"/>
        <end position="1713"/>
    </location>
</feature>
<evidence type="ECO:0000256" key="6">
    <source>
        <dbReference type="PROSITE-ProRule" id="PRU10141"/>
    </source>
</evidence>
<feature type="region of interest" description="Disordered" evidence="7">
    <location>
        <begin position="1086"/>
        <end position="1178"/>
    </location>
</feature>
<dbReference type="PANTHER" id="PTHR24346">
    <property type="entry name" value="MAP/MICROTUBULE AFFINITY-REGULATING KINASE"/>
    <property type="match status" value="1"/>
</dbReference>
<dbReference type="FunFam" id="1.10.510.10:FF:000389">
    <property type="entry name" value="Uncharacterized protein, isoform E"/>
    <property type="match status" value="1"/>
</dbReference>
<keyword evidence="1" id="KW-0723">Serine/threonine-protein kinase</keyword>
<feature type="region of interest" description="Disordered" evidence="7">
    <location>
        <begin position="841"/>
        <end position="972"/>
    </location>
</feature>
<dbReference type="GO" id="GO:0005524">
    <property type="term" value="F:ATP binding"/>
    <property type="evidence" value="ECO:0007669"/>
    <property type="project" value="UniProtKB-UniRule"/>
</dbReference>
<sequence>MIIIALLCNSKTFSSALFFANESSSIQPFRMATRRRYGTYGRAVTLPAPVLTPTGDWPRPTELPWRAAYAQPPPPPIQTILPPALPLESPSRRIEARMRQRLINERLRAVHIPIAGDDGKTSIQDLMDRYLNKSRESVGRRTPPSPTTRRESDQDEIRQLVNRYTSPGAEDHPESKKRATGEVEVHNRQEEADRFEQQEATAGESEHASYRPPKPKTSETNRRPSNVYSTNTGRMPVGGGSASRSGRLARISQSNIRPFNSGGVGGGYGPGGHPLSGPDPSSPSKKDVKHRFEITKKLGSGTYGKVSLAFDHKFEREVAVKLIKKSAIENKADLVRIRREIRIMSALNHPNIIQIYEVFENREKIILVMEYASGGELYDYVSRFGSLPESEARRIFRQITSAVLYCHKHQVAHRDLKLENILLDQDNNAKIADFGLSNYFGNKTLLTTFCGSPLYASPEIINGTPYRGPEVDCWSLGILLYTLVYGSMPFDGRDFNRMVRQIKRGAYYEPDTPSTASMLIRNMLRVNPERRADIFDIANHWWLNLEDNMPVIQELPENQITDHTPLTERAETMIVQDLADETDVFMEFGHLSNETRKKIEEFRRRRKQAEEYNENSPVKPPKVRKDGQPDEMKSEEKSLRGVNEQEKSKHKEDANDPLERLRQIENRLGQQRTKNQLGNVPKVAAPDKEVPGPFKPPQVQELPPPVPANHDDAKAKREVSPEQPEDPKSARNEHAAKNSKSSRAPSFVPVSEPEPATPPTKRNNTLRTPMSAAAYRLEADSLNILMNQVLEQMEKGPVSLNLVARVKAHPMYDSRPMVKELLESIMAAQSEKIQRETSKLVQQQSQDIARKQQVSPAKVAPGAPATKRSEKRSAMGEQPWVSVEVGFEPEEESEVENSLQQSITSNATEVTVQTTSFEDSDDQSEVDKKKTPKPSENQINRQTQTVKEVEEADTEDEEDYTDSEMEELADEVEQVEQKIVVEPSDTLPPPDPVVAQPQFLDAFDRGLAKRQSKGKYQHSRVDMYGRGVSTECESPTLPRKHLGGPQPTPDQSPFLFDKAKKIIMQYPGRPDLSEIEDGLIKKKKDWLKTQDPDQQGASDASITPTPSYVGSVPSRTPPPVDEPAHEAENHSEQASQQNSEEDEESEEESEVEIENIHAHRGPIISSVRRDGEKIETKPAPAVAAVVARKLSFMQSAPASIHTSPSPEPKTPTSATRYYTAVAEFKLQPPPASAAAQVPASAEPKPYKRPSASSLVTTQATIEPKTSLQEVQQPRVKEVPRPTEESRPTAGVKENYESTAAFIRRKNRDRRIRNRTIGAPAELLRELDKATESVYDELPMSPGLNVPYATTAADPFYAHHSTTPGSSLLNYVRPRYHDDSYRRRDERSSSPSRSNNAAVLREELRSIYDPSQDYRSGGYGASDTRNYYSSNASSSYSKKLDENQSWATEPRRFEVYKTRAERDAERNVHTPSGAPSYRPASYYSTASDRPTNNFATRKPEDTYKMDQYRSDPYRRFDDNYSYKRAPYEFEKGSTPGADSYSSSTTSHTLDTNPLVVNRFRPTARDRQSYTRTRSMDRNRGIADEFDYGEPLPDYTYVNYHDSSSGRGSSVTKDSNGQPRSILKNKQSVDLEQRGMPEDSSLMGRSDQSSHVGPVRSVIDRLRRHLSLEKSASPQRQTANQLLGGSGNARLSANSSHERPVEDSPKKKRSILSFNRRRTSELRLGSDGKLVTNGYDDLSNYKRPSSPIEKIKSLFRKNDTTHVTSQPSNDYYPGRYNTSSANDKTYGGYPSSNVAREAYVPQYRKYPGSTTRDPASVLNRYSYTPGITDQRRHWYDDHNIY</sequence>
<feature type="compositionally biased region" description="Polar residues" evidence="7">
    <location>
        <begin position="1599"/>
        <end position="1624"/>
    </location>
</feature>
<feature type="compositionally biased region" description="Polar residues" evidence="7">
    <location>
        <begin position="1092"/>
        <end position="1108"/>
    </location>
</feature>
<dbReference type="PROSITE" id="PS50011">
    <property type="entry name" value="PROTEIN_KINASE_DOM"/>
    <property type="match status" value="1"/>
</dbReference>
<dbReference type="EMBL" id="CATQJL010000305">
    <property type="protein sequence ID" value="CAJ0602745.1"/>
    <property type="molecule type" value="Genomic_DNA"/>
</dbReference>
<feature type="compositionally biased region" description="Low complexity" evidence="7">
    <location>
        <begin position="1232"/>
        <end position="1241"/>
    </location>
</feature>
<feature type="compositionally biased region" description="Basic and acidic residues" evidence="7">
    <location>
        <begin position="1694"/>
        <end position="1703"/>
    </location>
</feature>
<feature type="compositionally biased region" description="Acidic residues" evidence="7">
    <location>
        <begin position="1139"/>
        <end position="1153"/>
    </location>
</feature>
<feature type="region of interest" description="Disordered" evidence="7">
    <location>
        <begin position="607"/>
        <end position="768"/>
    </location>
</feature>
<feature type="compositionally biased region" description="Basic and acidic residues" evidence="7">
    <location>
        <begin position="1625"/>
        <end position="1635"/>
    </location>
</feature>